<feature type="domain" description="Histidine kinase" evidence="7">
    <location>
        <begin position="586"/>
        <end position="807"/>
    </location>
</feature>
<dbReference type="Gene3D" id="3.30.565.10">
    <property type="entry name" value="Histidine kinase-like ATPase, C-terminal domain"/>
    <property type="match status" value="1"/>
</dbReference>
<dbReference type="NCBIfam" id="TIGR00229">
    <property type="entry name" value="sensory_box"/>
    <property type="match status" value="1"/>
</dbReference>
<evidence type="ECO:0000313" key="10">
    <source>
        <dbReference type="Proteomes" id="UP000315303"/>
    </source>
</evidence>
<dbReference type="SUPFAM" id="SSF55785">
    <property type="entry name" value="PYP-like sensor domain (PAS domain)"/>
    <property type="match status" value="1"/>
</dbReference>
<dbReference type="PROSITE" id="PS50110">
    <property type="entry name" value="RESPONSE_REGULATORY"/>
    <property type="match status" value="1"/>
</dbReference>
<dbReference type="Pfam" id="PF08448">
    <property type="entry name" value="PAS_4"/>
    <property type="match status" value="1"/>
</dbReference>
<evidence type="ECO:0000256" key="4">
    <source>
        <dbReference type="ARBA" id="ARBA00023012"/>
    </source>
</evidence>
<dbReference type="SMART" id="SM00388">
    <property type="entry name" value="HisKA"/>
    <property type="match status" value="1"/>
</dbReference>
<feature type="domain" description="Response regulatory" evidence="8">
    <location>
        <begin position="973"/>
        <end position="1089"/>
    </location>
</feature>
<keyword evidence="6" id="KW-0812">Transmembrane</keyword>
<dbReference type="SUPFAM" id="SSF52172">
    <property type="entry name" value="CheY-like"/>
    <property type="match status" value="1"/>
</dbReference>
<evidence type="ECO:0000313" key="9">
    <source>
        <dbReference type="EMBL" id="TPH12188.1"/>
    </source>
</evidence>
<dbReference type="InterPro" id="IPR035965">
    <property type="entry name" value="PAS-like_dom_sf"/>
</dbReference>
<sequence>MFNQATKNTVFRRYNIAVVVAFIAIILIALSLATLRYYNELSQHKADDLQSLKSEAEQLNTILTQSVFAIDGIQEFAQYTLESPQHVNPPFPQLAQDGKFFYLDKAKYDVIQRGRRLSANITGFGQVEEFSELKKREIAMANALTPAFISAQKIIEQATWFYYVSYQQFVNLYPWVDRDIWQYNNEMLTNPHNTALRQLTEYNNHIVWSPPYLDSAGSGMNASLGKGVFYRGKLLGSVVIDINLARLHQSLPTLNQANQGYVLYNQNNHIFLYKRLGKGPLTYRASWQELLPESLSELSATSLEQSGDSVRFGDWFIEKQPLAVNGWILLKYQDYDDFTQPLRSRFIFIFALLFIGLLAFLMLVNAMTRRTFIAPTTEFIRHIEYCAQGDPGKIKPSSDWLHWFQVVEDIFTQNRSLLLQLREQNDVLDTRVIEKTMALQETSAKHQRDYVLLRSVMNAIPELIVFNDPQGLMIGCNQAFERIAKHQEQQMLGKKAVIFMPKALAAEINYLNANFEEQYPQQALIEAGAYIYQGFCNQFINEHDEVLGTITILRDVTKQHATQTALEKAKDQAEYANKVKIQFLANMSHEIRTPINAMQGMMDLLLTTSLNTRQHHYLTNAQTASVTLLHLVNELLDLSKIEAGKMVISKEPVNLAQVIDKALKLNVVNVDHQRVELLVEVSPDVPNDVFSDEMRLVQVIANLFNNAIKFTEQGSISLTVDNIGKGEDNVLVRFRMKDTGIGIAKDKQGLLFKAFSQADESMTRKYGGSGLGLSICQQIIKLLGGEISLKSALGEGSELSFVLPFKLANSEIKPEPQEVSICNLKQKLTNSFIDTIIDSGAKYYYFDSVEAFLQQSIQEPIVLLVDEKIFELENALLTVCYDRISLLALCHEAMAELSQDTSHHIAQLSMPYTLLDLPLYRFTLSQIYAVLDDNSKHEQNIYEPNLLGKNIDKVIPDDDKSTATMGEELSGVRILLVEDNLVNQLVAKELLLNMHAEVTIADNGQRALDLLAQQSFDIVLMDIQMPIMDGLTATKKIREQACYQTLPIIAMTAHARNEDIKNSLDVGMNLHMSKPVTRESLCQSILQLLEK</sequence>
<dbReference type="AlphaFoldDB" id="A0A502KKS0"/>
<dbReference type="PANTHER" id="PTHR45339:SF1">
    <property type="entry name" value="HYBRID SIGNAL TRANSDUCTION HISTIDINE KINASE J"/>
    <property type="match status" value="1"/>
</dbReference>
<dbReference type="PROSITE" id="PS50109">
    <property type="entry name" value="HIS_KIN"/>
    <property type="match status" value="1"/>
</dbReference>
<gene>
    <name evidence="9" type="ORF">EPA86_17730</name>
</gene>
<organism evidence="9 10">
    <name type="scientific">Litorilituus lipolyticus</name>
    <dbReference type="NCBI Taxonomy" id="2491017"/>
    <lineage>
        <taxon>Bacteria</taxon>
        <taxon>Pseudomonadati</taxon>
        <taxon>Pseudomonadota</taxon>
        <taxon>Gammaproteobacteria</taxon>
        <taxon>Alteromonadales</taxon>
        <taxon>Colwelliaceae</taxon>
        <taxon>Litorilituus</taxon>
    </lineage>
</organism>
<keyword evidence="6" id="KW-1133">Transmembrane helix</keyword>
<keyword evidence="4" id="KW-0902">Two-component regulatory system</keyword>
<dbReference type="SMART" id="SM00448">
    <property type="entry name" value="REC"/>
    <property type="match status" value="1"/>
</dbReference>
<dbReference type="Pfam" id="PF02518">
    <property type="entry name" value="HATPase_c"/>
    <property type="match status" value="1"/>
</dbReference>
<evidence type="ECO:0000259" key="7">
    <source>
        <dbReference type="PROSITE" id="PS50109"/>
    </source>
</evidence>
<evidence type="ECO:0000256" key="6">
    <source>
        <dbReference type="SAM" id="Phobius"/>
    </source>
</evidence>
<dbReference type="CDD" id="cd17546">
    <property type="entry name" value="REC_hyHK_CKI1_RcsC-like"/>
    <property type="match status" value="1"/>
</dbReference>
<dbReference type="Proteomes" id="UP000315303">
    <property type="component" value="Unassembled WGS sequence"/>
</dbReference>
<dbReference type="PRINTS" id="PR00344">
    <property type="entry name" value="BCTRLSENSOR"/>
</dbReference>
<dbReference type="InterPro" id="IPR011006">
    <property type="entry name" value="CheY-like_superfamily"/>
</dbReference>
<dbReference type="SUPFAM" id="SSF55874">
    <property type="entry name" value="ATPase domain of HSP90 chaperone/DNA topoisomerase II/histidine kinase"/>
    <property type="match status" value="1"/>
</dbReference>
<dbReference type="Pfam" id="PF00512">
    <property type="entry name" value="HisKA"/>
    <property type="match status" value="1"/>
</dbReference>
<dbReference type="EC" id="2.7.13.3" evidence="2"/>
<comment type="caution">
    <text evidence="9">The sequence shown here is derived from an EMBL/GenBank/DDBJ whole genome shotgun (WGS) entry which is preliminary data.</text>
</comment>
<keyword evidence="6" id="KW-0472">Membrane</keyword>
<dbReference type="InterPro" id="IPR005467">
    <property type="entry name" value="His_kinase_dom"/>
</dbReference>
<dbReference type="InterPro" id="IPR000014">
    <property type="entry name" value="PAS"/>
</dbReference>
<keyword evidence="3 5" id="KW-0597">Phosphoprotein</keyword>
<feature type="transmembrane region" description="Helical" evidence="6">
    <location>
        <begin position="16"/>
        <end position="35"/>
    </location>
</feature>
<dbReference type="InterPro" id="IPR036097">
    <property type="entry name" value="HisK_dim/P_sf"/>
</dbReference>
<proteinExistence type="predicted"/>
<dbReference type="CDD" id="cd16922">
    <property type="entry name" value="HATPase_EvgS-ArcB-TorS-like"/>
    <property type="match status" value="1"/>
</dbReference>
<dbReference type="InterPro" id="IPR003594">
    <property type="entry name" value="HATPase_dom"/>
</dbReference>
<dbReference type="GO" id="GO:0000155">
    <property type="term" value="F:phosphorelay sensor kinase activity"/>
    <property type="evidence" value="ECO:0007669"/>
    <property type="project" value="InterPro"/>
</dbReference>
<dbReference type="SUPFAM" id="SSF47384">
    <property type="entry name" value="Homodimeric domain of signal transducing histidine kinase"/>
    <property type="match status" value="1"/>
</dbReference>
<dbReference type="Gene3D" id="3.40.50.2300">
    <property type="match status" value="1"/>
</dbReference>
<protein>
    <recommendedName>
        <fullName evidence="2">histidine kinase</fullName>
        <ecNumber evidence="2">2.7.13.3</ecNumber>
    </recommendedName>
</protein>
<evidence type="ECO:0000256" key="3">
    <source>
        <dbReference type="ARBA" id="ARBA00022553"/>
    </source>
</evidence>
<dbReference type="CDD" id="cd00082">
    <property type="entry name" value="HisKA"/>
    <property type="match status" value="1"/>
</dbReference>
<dbReference type="FunFam" id="3.30.565.10:FF:000010">
    <property type="entry name" value="Sensor histidine kinase RcsC"/>
    <property type="match status" value="1"/>
</dbReference>
<name>A0A502KKS0_9GAMM</name>
<dbReference type="InterPro" id="IPR004358">
    <property type="entry name" value="Sig_transdc_His_kin-like_C"/>
</dbReference>
<dbReference type="Gene3D" id="3.30.450.20">
    <property type="entry name" value="PAS domain"/>
    <property type="match status" value="2"/>
</dbReference>
<dbReference type="Pfam" id="PF00072">
    <property type="entry name" value="Response_reg"/>
    <property type="match status" value="1"/>
</dbReference>
<evidence type="ECO:0000256" key="5">
    <source>
        <dbReference type="PROSITE-ProRule" id="PRU00169"/>
    </source>
</evidence>
<dbReference type="RefSeq" id="WP_140605719.1">
    <property type="nucleotide sequence ID" value="NZ_SAWY01000041.1"/>
</dbReference>
<keyword evidence="10" id="KW-1185">Reference proteome</keyword>
<dbReference type="OrthoDB" id="9810730at2"/>
<dbReference type="EMBL" id="SAWY01000041">
    <property type="protein sequence ID" value="TPH12188.1"/>
    <property type="molecule type" value="Genomic_DNA"/>
</dbReference>
<dbReference type="Gene3D" id="1.10.287.130">
    <property type="match status" value="1"/>
</dbReference>
<dbReference type="SMART" id="SM00387">
    <property type="entry name" value="HATPase_c"/>
    <property type="match status" value="1"/>
</dbReference>
<dbReference type="InterPro" id="IPR036890">
    <property type="entry name" value="HATPase_C_sf"/>
</dbReference>
<dbReference type="InterPro" id="IPR001789">
    <property type="entry name" value="Sig_transdc_resp-reg_receiver"/>
</dbReference>
<evidence type="ECO:0000256" key="1">
    <source>
        <dbReference type="ARBA" id="ARBA00000085"/>
    </source>
</evidence>
<dbReference type="PANTHER" id="PTHR45339">
    <property type="entry name" value="HYBRID SIGNAL TRANSDUCTION HISTIDINE KINASE J"/>
    <property type="match status" value="1"/>
</dbReference>
<comment type="catalytic activity">
    <reaction evidence="1">
        <text>ATP + protein L-histidine = ADP + protein N-phospho-L-histidine.</text>
        <dbReference type="EC" id="2.7.13.3"/>
    </reaction>
</comment>
<evidence type="ECO:0000256" key="2">
    <source>
        <dbReference type="ARBA" id="ARBA00012438"/>
    </source>
</evidence>
<evidence type="ECO:0000259" key="8">
    <source>
        <dbReference type="PROSITE" id="PS50110"/>
    </source>
</evidence>
<dbReference type="InterPro" id="IPR003661">
    <property type="entry name" value="HisK_dim/P_dom"/>
</dbReference>
<feature type="modified residue" description="4-aspartylphosphate" evidence="5">
    <location>
        <position position="1022"/>
    </location>
</feature>
<feature type="transmembrane region" description="Helical" evidence="6">
    <location>
        <begin position="346"/>
        <end position="367"/>
    </location>
</feature>
<dbReference type="InterPro" id="IPR013656">
    <property type="entry name" value="PAS_4"/>
</dbReference>
<reference evidence="9 10" key="1">
    <citation type="submission" date="2019-01" db="EMBL/GenBank/DDBJ databases">
        <title>Litorilituus lipolytica sp. nov., isolated from intertidal sand of the Yellow Sea in China.</title>
        <authorList>
            <person name="Liu A."/>
        </authorList>
    </citation>
    <scope>NUCLEOTIDE SEQUENCE [LARGE SCALE GENOMIC DNA]</scope>
    <source>
        <strain evidence="9 10">RZ04</strain>
    </source>
</reference>
<accession>A0A502KKS0</accession>